<keyword evidence="8 10" id="KW-0472">Membrane</keyword>
<dbReference type="InterPro" id="IPR048279">
    <property type="entry name" value="MdtK-like"/>
</dbReference>
<dbReference type="RefSeq" id="WP_015413861.1">
    <property type="nucleotide sequence ID" value="NC_020409.1"/>
</dbReference>
<keyword evidence="12" id="KW-1185">Reference proteome</keyword>
<dbReference type="BioCyc" id="DPIE1322246:BN4_RS02935-MONOMER"/>
<proteinExistence type="predicted"/>
<keyword evidence="3" id="KW-0050">Antiport</keyword>
<feature type="transmembrane region" description="Helical" evidence="10">
    <location>
        <begin position="57"/>
        <end position="82"/>
    </location>
</feature>
<dbReference type="GO" id="GO:0015297">
    <property type="term" value="F:antiporter activity"/>
    <property type="evidence" value="ECO:0007669"/>
    <property type="project" value="UniProtKB-KW"/>
</dbReference>
<evidence type="ECO:0000256" key="7">
    <source>
        <dbReference type="ARBA" id="ARBA00023065"/>
    </source>
</evidence>
<dbReference type="PATRIC" id="fig|879567.3.peg.589"/>
<evidence type="ECO:0000256" key="3">
    <source>
        <dbReference type="ARBA" id="ARBA00022449"/>
    </source>
</evidence>
<dbReference type="PANTHER" id="PTHR43298">
    <property type="entry name" value="MULTIDRUG RESISTANCE PROTEIN NORM-RELATED"/>
    <property type="match status" value="1"/>
</dbReference>
<organism evidence="11 12">
    <name type="scientific">Pseudodesulfovibrio piezophilus (strain DSM 21447 / JCM 15486 / C1TLV30)</name>
    <name type="common">Desulfovibrio piezophilus</name>
    <dbReference type="NCBI Taxonomy" id="1322246"/>
    <lineage>
        <taxon>Bacteria</taxon>
        <taxon>Pseudomonadati</taxon>
        <taxon>Thermodesulfobacteriota</taxon>
        <taxon>Desulfovibrionia</taxon>
        <taxon>Desulfovibrionales</taxon>
        <taxon>Desulfovibrionaceae</taxon>
    </lineage>
</organism>
<feature type="transmembrane region" description="Helical" evidence="10">
    <location>
        <begin position="241"/>
        <end position="274"/>
    </location>
</feature>
<evidence type="ECO:0000256" key="5">
    <source>
        <dbReference type="ARBA" id="ARBA00022692"/>
    </source>
</evidence>
<feature type="transmembrane region" description="Helical" evidence="10">
    <location>
        <begin position="294"/>
        <end position="314"/>
    </location>
</feature>
<protein>
    <recommendedName>
        <fullName evidence="9">Multidrug-efflux transporter</fullName>
    </recommendedName>
</protein>
<reference evidence="11 12" key="1">
    <citation type="journal article" date="2013" name="PLoS ONE">
        <title>The first genomic and proteomic characterization of a deep-sea sulfate reducer: insights into the piezophilic lifestyle of Desulfovibrio piezophilus.</title>
        <authorList>
            <person name="Pradel N."/>
            <person name="Ji B."/>
            <person name="Gimenez G."/>
            <person name="Talla E."/>
            <person name="Lenoble P."/>
            <person name="Garel M."/>
            <person name="Tamburini C."/>
            <person name="Fourquet P."/>
            <person name="Lebrun R."/>
            <person name="Bertin P."/>
            <person name="Denis Y."/>
            <person name="Pophillat M."/>
            <person name="Barbe V."/>
            <person name="Ollivier B."/>
            <person name="Dolla A."/>
        </authorList>
    </citation>
    <scope>NUCLEOTIDE SEQUENCE [LARGE SCALE GENOMIC DNA]</scope>
    <source>
        <strain evidence="12">DSM 10523 / SB164P1</strain>
    </source>
</reference>
<dbReference type="Pfam" id="PF01554">
    <property type="entry name" value="MatE"/>
    <property type="match status" value="2"/>
</dbReference>
<evidence type="ECO:0000256" key="9">
    <source>
        <dbReference type="ARBA" id="ARBA00031636"/>
    </source>
</evidence>
<dbReference type="PANTHER" id="PTHR43298:SF2">
    <property type="entry name" value="FMN_FAD EXPORTER YEEO-RELATED"/>
    <property type="match status" value="1"/>
</dbReference>
<feature type="transmembrane region" description="Helical" evidence="10">
    <location>
        <begin position="326"/>
        <end position="348"/>
    </location>
</feature>
<dbReference type="GO" id="GO:0042910">
    <property type="term" value="F:xenobiotic transmembrane transporter activity"/>
    <property type="evidence" value="ECO:0007669"/>
    <property type="project" value="InterPro"/>
</dbReference>
<keyword evidence="6 10" id="KW-1133">Transmembrane helix</keyword>
<dbReference type="STRING" id="1322246.BN4_10570"/>
<dbReference type="GO" id="GO:0005886">
    <property type="term" value="C:plasma membrane"/>
    <property type="evidence" value="ECO:0007669"/>
    <property type="project" value="UniProtKB-SubCell"/>
</dbReference>
<feature type="transmembrane region" description="Helical" evidence="10">
    <location>
        <begin position="202"/>
        <end position="220"/>
    </location>
</feature>
<dbReference type="AlphaFoldDB" id="M1WQP5"/>
<feature type="transmembrane region" description="Helical" evidence="10">
    <location>
        <begin position="175"/>
        <end position="196"/>
    </location>
</feature>
<comment type="subcellular location">
    <subcellularLocation>
        <location evidence="1">Cell membrane</location>
        <topology evidence="1">Multi-pass membrane protein</topology>
    </subcellularLocation>
</comment>
<dbReference type="KEGG" id="dpi:BN4_10570"/>
<keyword evidence="7" id="KW-0406">Ion transport</keyword>
<evidence type="ECO:0000256" key="6">
    <source>
        <dbReference type="ARBA" id="ARBA00022989"/>
    </source>
</evidence>
<evidence type="ECO:0000256" key="4">
    <source>
        <dbReference type="ARBA" id="ARBA00022475"/>
    </source>
</evidence>
<dbReference type="EMBL" id="FO203427">
    <property type="protein sequence ID" value="CCH47807.1"/>
    <property type="molecule type" value="Genomic_DNA"/>
</dbReference>
<dbReference type="PIRSF" id="PIRSF006603">
    <property type="entry name" value="DinF"/>
    <property type="match status" value="1"/>
</dbReference>
<feature type="transmembrane region" description="Helical" evidence="10">
    <location>
        <begin position="428"/>
        <end position="452"/>
    </location>
</feature>
<name>M1WQP5_PSEP2</name>
<dbReference type="HOGENOM" id="CLU_012893_5_3_7"/>
<gene>
    <name evidence="11" type="ordered locus">BN4_10570</name>
</gene>
<feature type="transmembrane region" description="Helical" evidence="10">
    <location>
        <begin position="368"/>
        <end position="389"/>
    </location>
</feature>
<feature type="transmembrane region" description="Helical" evidence="10">
    <location>
        <begin position="136"/>
        <end position="154"/>
    </location>
</feature>
<dbReference type="CDD" id="cd13137">
    <property type="entry name" value="MATE_NorM_like"/>
    <property type="match status" value="1"/>
</dbReference>
<dbReference type="GO" id="GO:0006811">
    <property type="term" value="P:monoatomic ion transport"/>
    <property type="evidence" value="ECO:0007669"/>
    <property type="project" value="UniProtKB-KW"/>
</dbReference>
<feature type="transmembrane region" description="Helical" evidence="10">
    <location>
        <begin position="21"/>
        <end position="45"/>
    </location>
</feature>
<evidence type="ECO:0000256" key="2">
    <source>
        <dbReference type="ARBA" id="ARBA00022448"/>
    </source>
</evidence>
<feature type="transmembrane region" description="Helical" evidence="10">
    <location>
        <begin position="396"/>
        <end position="422"/>
    </location>
</feature>
<keyword evidence="2" id="KW-0813">Transport</keyword>
<dbReference type="InterPro" id="IPR002528">
    <property type="entry name" value="MATE_fam"/>
</dbReference>
<dbReference type="eggNOG" id="COG0534">
    <property type="taxonomic scope" value="Bacteria"/>
</dbReference>
<keyword evidence="5 10" id="KW-0812">Transmembrane</keyword>
<feature type="transmembrane region" description="Helical" evidence="10">
    <location>
        <begin position="94"/>
        <end position="116"/>
    </location>
</feature>
<dbReference type="Proteomes" id="UP000011724">
    <property type="component" value="Chromosome"/>
</dbReference>
<dbReference type="OrthoDB" id="9776324at2"/>
<evidence type="ECO:0000313" key="12">
    <source>
        <dbReference type="Proteomes" id="UP000011724"/>
    </source>
</evidence>
<dbReference type="InterPro" id="IPR050222">
    <property type="entry name" value="MATE_MdtK"/>
</dbReference>
<sequence>MNIDFKAHNSSINYLDSLKEIIALTWPQLLMMLAQFLVALADIVVAGHINKEVQASLGLISISIFFFLIIATAISSGAVAIISQSLGAGQRKRVERYTSLLFILAISFGIFFTIVFSVAKNAFLQILNVPESILPITAYFLSVYLYVLPAYYLLLSTNAIFQAYKKVKFPLYSMCLITSLNGILDFGLGLGLWGFPYLGYRGVAWATFCSVTLGAICNVHNMYRTGLLVFPLFPPLRWIRIAWRCLYSYAWPAAMTQILWQGSYIILYIIIRYLPVEHVGPLAGFAAGMRIESILLMPAFALNLTASILIGQTLGKGQHDKAQKIALNILGVGTAVITLAALCLWNFRVPILDFIAPDAIVQKNTLSYLSYVLPATPFTVGAMILGGIMNGAGATFYTMISFGITAWFIRIPLAYFSCQIIWLNSEGIWFSILVSHVCHCLCLLFIFQFMNWRKFAMRTPR</sequence>
<keyword evidence="4" id="KW-1003">Cell membrane</keyword>
<reference evidence="12" key="2">
    <citation type="journal article" date="2013" name="Stand. Genomic Sci.">
        <title>Complete genome sequence of Desulfocapsa sulfexigens, a marine deltaproteobacterium specialized in disproportionating inorganic sulfur compounds.</title>
        <authorList>
            <person name="Finster K.W."/>
            <person name="Kjeldsen K.U."/>
            <person name="Kube M."/>
            <person name="Reinhardt R."/>
            <person name="Mussmann M."/>
            <person name="Amann R."/>
            <person name="Schreiber L."/>
        </authorList>
    </citation>
    <scope>NUCLEOTIDE SEQUENCE [LARGE SCALE GENOMIC DNA]</scope>
    <source>
        <strain evidence="12">DSM 10523 / SB164P1</strain>
    </source>
</reference>
<evidence type="ECO:0000256" key="8">
    <source>
        <dbReference type="ARBA" id="ARBA00023136"/>
    </source>
</evidence>
<evidence type="ECO:0000313" key="11">
    <source>
        <dbReference type="EMBL" id="CCH47807.1"/>
    </source>
</evidence>
<evidence type="ECO:0000256" key="10">
    <source>
        <dbReference type="SAM" id="Phobius"/>
    </source>
</evidence>
<evidence type="ECO:0000256" key="1">
    <source>
        <dbReference type="ARBA" id="ARBA00004651"/>
    </source>
</evidence>
<dbReference type="NCBIfam" id="TIGR00797">
    <property type="entry name" value="matE"/>
    <property type="match status" value="1"/>
</dbReference>
<accession>M1WQP5</accession>